<dbReference type="RefSeq" id="WP_087109611.1">
    <property type="nucleotide sequence ID" value="NZ_FUKM01000048.1"/>
</dbReference>
<proteinExistence type="inferred from homology"/>
<feature type="domain" description="Glycosyl hydrolase family 31 C-terminal" evidence="5">
    <location>
        <begin position="602"/>
        <end position="689"/>
    </location>
</feature>
<dbReference type="InterPro" id="IPR017853">
    <property type="entry name" value="GH"/>
</dbReference>
<dbReference type="AlphaFoldDB" id="A0A1R4I260"/>
<dbReference type="Pfam" id="PF21365">
    <property type="entry name" value="Glyco_hydro_31_3rd"/>
    <property type="match status" value="1"/>
</dbReference>
<evidence type="ECO:0000313" key="6">
    <source>
        <dbReference type="EMBL" id="SJN13951.1"/>
    </source>
</evidence>
<evidence type="ECO:0000256" key="2">
    <source>
        <dbReference type="RuleBase" id="RU361185"/>
    </source>
</evidence>
<evidence type="ECO:0000259" key="4">
    <source>
        <dbReference type="Pfam" id="PF13802"/>
    </source>
</evidence>
<dbReference type="CDD" id="cd14752">
    <property type="entry name" value="GH31_N"/>
    <property type="match status" value="1"/>
</dbReference>
<dbReference type="EMBL" id="FUKM01000048">
    <property type="protein sequence ID" value="SJN13951.1"/>
    <property type="molecule type" value="Genomic_DNA"/>
</dbReference>
<dbReference type="InterPro" id="IPR000322">
    <property type="entry name" value="Glyco_hydro_31_TIM"/>
</dbReference>
<dbReference type="Gene3D" id="2.60.40.1180">
    <property type="entry name" value="Golgi alpha-mannosidase II"/>
    <property type="match status" value="2"/>
</dbReference>
<comment type="caution">
    <text evidence="6">The sequence shown here is derived from an EMBL/GenBank/DDBJ whole genome shotgun (WGS) entry which is preliminary data.</text>
</comment>
<accession>A0A1R4I260</accession>
<gene>
    <name evidence="6" type="ORF">CZ787_12700</name>
</gene>
<keyword evidence="2 6" id="KW-0326">Glycosidase</keyword>
<dbReference type="Pfam" id="PF01055">
    <property type="entry name" value="Glyco_hydro_31_2nd"/>
    <property type="match status" value="1"/>
</dbReference>
<reference evidence="6 7" key="1">
    <citation type="submission" date="2017-02" db="EMBL/GenBank/DDBJ databases">
        <authorList>
            <person name="Dridi B."/>
        </authorList>
    </citation>
    <scope>NUCLEOTIDE SEQUENCE [LARGE SCALE GENOMIC DNA]</scope>
    <source>
        <strain evidence="6 7">JB380</strain>
    </source>
</reference>
<dbReference type="GO" id="GO:0005975">
    <property type="term" value="P:carbohydrate metabolic process"/>
    <property type="evidence" value="ECO:0007669"/>
    <property type="project" value="InterPro"/>
</dbReference>
<dbReference type="GO" id="GO:0030246">
    <property type="term" value="F:carbohydrate binding"/>
    <property type="evidence" value="ECO:0007669"/>
    <property type="project" value="InterPro"/>
</dbReference>
<sequence length="799" mass="92088">MNIQERYCFHLAKTQQNHLIFASRDEDVKAHFFILEEGIFRVLFEKQTGLEVGKTWSIAPGQDDLPHRGRDRFSTEHFSLPGYTLSEDEQSFAIQTRQLKAVIQKEGFRIDWYHTTHGQWQLFAQDRQTQAYNFNGELGQELKHYLKRDIQEQYYGLGERTGHLNHHHRRYRNITIDAMGYDAEHSDPLYKHIPFYITRKPEQAFSYGLFYDNLAPGYFDMGRELDNYHGLYRYFEAESGDLDYYMIAGPHMRDVVTTYTWMTGNTALPPKWSIGYSGSTMSYTDAPNAQEQVWEFIEQCEKHDILCDSFQLSSGYTSIDGKRYVFNWNTQKFPDAKKLSADFKRKGIRLAANIKPALLTDHPQYAKLESLGYFLKDESGNTELAQFWDGGAAHVDFTNEGAYNWWKEEVTRQLLEYGIETTWNDNNEYEIWSKGTQADGFGARLPFTRIRALFPLLMMKASFEAQTTYASEKRPFLISRSGAPGMHRYVQTWTGDNRTEWKTIKFNNKTGIGLSLSGVYNFGHDVGGFAGPKPDSELFIRWVQNGIFHPRFTIHSWNEDATVNEPWMYDEAVAPIRELIKLRSRLTPYWYSAFYKAHVHHEPILKPTFFDFEEDTCTWLENDDFLVGESLLVASVVEPGVSTRDVYAPEHPGGWFDFYTGRFIAGGTQATLDAPHHQTPLLVKAGAIIPTNEASRTFANKDADQRGFLLFPPRGANGISRYTHYEDDGETSHWRTAHALVELHMHTSEDAIHVTTDVISNGYRLPYESAIFILATGDTRTLYINGEEKPKSNEVTASL</sequence>
<comment type="similarity">
    <text evidence="1 2">Belongs to the glycosyl hydrolase 31 family.</text>
</comment>
<evidence type="ECO:0000259" key="3">
    <source>
        <dbReference type="Pfam" id="PF01055"/>
    </source>
</evidence>
<dbReference type="Gene3D" id="3.20.20.80">
    <property type="entry name" value="Glycosidases"/>
    <property type="match status" value="1"/>
</dbReference>
<dbReference type="InterPro" id="IPR013780">
    <property type="entry name" value="Glyco_hydro_b"/>
</dbReference>
<dbReference type="Gene3D" id="2.60.40.1760">
    <property type="entry name" value="glycosyl hydrolase (family 31)"/>
    <property type="match status" value="1"/>
</dbReference>
<dbReference type="InterPro" id="IPR025887">
    <property type="entry name" value="Glyco_hydro_31_N_dom"/>
</dbReference>
<dbReference type="SUPFAM" id="SSF51011">
    <property type="entry name" value="Glycosyl hydrolase domain"/>
    <property type="match status" value="1"/>
</dbReference>
<protein>
    <submittedName>
        <fullName evidence="6">Alpha-glucosidase</fullName>
        <ecNumber evidence="6">3.2.1.20</ecNumber>
    </submittedName>
</protein>
<dbReference type="InterPro" id="IPR048395">
    <property type="entry name" value="Glyco_hydro_31_C"/>
</dbReference>
<feature type="domain" description="Glycoside hydrolase family 31 TIM barrel" evidence="3">
    <location>
        <begin position="266"/>
        <end position="593"/>
    </location>
</feature>
<dbReference type="Proteomes" id="UP000196331">
    <property type="component" value="Unassembled WGS sequence"/>
</dbReference>
<dbReference type="SUPFAM" id="SSF74650">
    <property type="entry name" value="Galactose mutarotase-like"/>
    <property type="match status" value="1"/>
</dbReference>
<dbReference type="SUPFAM" id="SSF51445">
    <property type="entry name" value="(Trans)glycosidases"/>
    <property type="match status" value="1"/>
</dbReference>
<keyword evidence="2 6" id="KW-0378">Hydrolase</keyword>
<evidence type="ECO:0000256" key="1">
    <source>
        <dbReference type="ARBA" id="ARBA00007806"/>
    </source>
</evidence>
<dbReference type="CDD" id="cd06599">
    <property type="entry name" value="GH31_glycosidase_Aec37"/>
    <property type="match status" value="1"/>
</dbReference>
<evidence type="ECO:0000259" key="5">
    <source>
        <dbReference type="Pfam" id="PF21365"/>
    </source>
</evidence>
<dbReference type="EC" id="3.2.1.20" evidence="6"/>
<dbReference type="PANTHER" id="PTHR22762:SF165">
    <property type="entry name" value="PUTATIVE (AFU_ORTHOLOGUE AFUA_1G06560)-RELATED"/>
    <property type="match status" value="1"/>
</dbReference>
<dbReference type="OrthoDB" id="176168at2"/>
<evidence type="ECO:0000313" key="7">
    <source>
        <dbReference type="Proteomes" id="UP000196331"/>
    </source>
</evidence>
<name>A0A1R4I260_9GAMM</name>
<dbReference type="Pfam" id="PF13802">
    <property type="entry name" value="Gal_mutarotas_2"/>
    <property type="match status" value="1"/>
</dbReference>
<organism evidence="6 7">
    <name type="scientific">Halomonas citrativorans</name>
    <dbReference type="NCBI Taxonomy" id="2742612"/>
    <lineage>
        <taxon>Bacteria</taxon>
        <taxon>Pseudomonadati</taxon>
        <taxon>Pseudomonadota</taxon>
        <taxon>Gammaproteobacteria</taxon>
        <taxon>Oceanospirillales</taxon>
        <taxon>Halomonadaceae</taxon>
        <taxon>Halomonas</taxon>
    </lineage>
</organism>
<dbReference type="PANTHER" id="PTHR22762">
    <property type="entry name" value="ALPHA-GLUCOSIDASE"/>
    <property type="match status" value="1"/>
</dbReference>
<feature type="domain" description="Glycoside hydrolase family 31 N-terminal" evidence="4">
    <location>
        <begin position="31"/>
        <end position="220"/>
    </location>
</feature>
<dbReference type="InterPro" id="IPR011013">
    <property type="entry name" value="Gal_mutarotase_sf_dom"/>
</dbReference>
<dbReference type="GO" id="GO:0004558">
    <property type="term" value="F:alpha-1,4-glucosidase activity"/>
    <property type="evidence" value="ECO:0007669"/>
    <property type="project" value="UniProtKB-EC"/>
</dbReference>